<proteinExistence type="predicted"/>
<dbReference type="EMBL" id="UOED01000035">
    <property type="protein sequence ID" value="VAV88685.1"/>
    <property type="molecule type" value="Genomic_DNA"/>
</dbReference>
<organism evidence="1">
    <name type="scientific">hydrothermal vent metagenome</name>
    <dbReference type="NCBI Taxonomy" id="652676"/>
    <lineage>
        <taxon>unclassified sequences</taxon>
        <taxon>metagenomes</taxon>
        <taxon>ecological metagenomes</taxon>
    </lineage>
</organism>
<dbReference type="AlphaFoldDB" id="A0A3B0RZG8"/>
<sequence>MSDQQKSDIKPSAELDEIADSYLDLWQMNVKCWATDPDSLEKWVIEAAKLMSAPNKNTP</sequence>
<accession>A0A3B0RZG8</accession>
<reference evidence="1" key="1">
    <citation type="submission" date="2018-06" db="EMBL/GenBank/DDBJ databases">
        <authorList>
            <person name="Zhirakovskaya E."/>
        </authorList>
    </citation>
    <scope>NUCLEOTIDE SEQUENCE</scope>
</reference>
<protein>
    <submittedName>
        <fullName evidence="1">Uncharacterized protein</fullName>
    </submittedName>
</protein>
<gene>
    <name evidence="1" type="ORF">MNBD_ALPHA02-2314</name>
</gene>
<evidence type="ECO:0000313" key="1">
    <source>
        <dbReference type="EMBL" id="VAV88685.1"/>
    </source>
</evidence>
<name>A0A3B0RZG8_9ZZZZ</name>